<name>A0A0M3HPS0_ASCLU</name>
<keyword evidence="1" id="KW-1185">Reference proteome</keyword>
<proteinExistence type="predicted"/>
<organism evidence="1 2">
    <name type="scientific">Ascaris lumbricoides</name>
    <name type="common">Giant roundworm</name>
    <dbReference type="NCBI Taxonomy" id="6252"/>
    <lineage>
        <taxon>Eukaryota</taxon>
        <taxon>Metazoa</taxon>
        <taxon>Ecdysozoa</taxon>
        <taxon>Nematoda</taxon>
        <taxon>Chromadorea</taxon>
        <taxon>Rhabditida</taxon>
        <taxon>Spirurina</taxon>
        <taxon>Ascaridomorpha</taxon>
        <taxon>Ascaridoidea</taxon>
        <taxon>Ascarididae</taxon>
        <taxon>Ascaris</taxon>
    </lineage>
</organism>
<dbReference type="AlphaFoldDB" id="A0A0M3HPS0"/>
<protein>
    <submittedName>
        <fullName evidence="2">TIL domain-containing protein</fullName>
    </submittedName>
</protein>
<dbReference type="Proteomes" id="UP000036681">
    <property type="component" value="Unplaced"/>
</dbReference>
<reference evidence="2" key="1">
    <citation type="submission" date="2017-02" db="UniProtKB">
        <authorList>
            <consortium name="WormBaseParasite"/>
        </authorList>
    </citation>
    <scope>IDENTIFICATION</scope>
</reference>
<evidence type="ECO:0000313" key="1">
    <source>
        <dbReference type="Proteomes" id="UP000036681"/>
    </source>
</evidence>
<accession>A0A0M3HPS0</accession>
<dbReference type="WBParaSite" id="ALUE_0000395401-mRNA-1">
    <property type="protein sequence ID" value="ALUE_0000395401-mRNA-1"/>
    <property type="gene ID" value="ALUE_0000395401"/>
</dbReference>
<sequence length="145" mass="16161">MQCSSVSAGLKCVGSQCVLRKPCPNLRTPPPPEGCYYKSRRDNDGCVTPTLKCHQKTVQKRQIPECPRNSVYSNCTNICGYPHCATLNHVWCFPVQESFPGKKHNRMLPIDVPALQRRLSLILLARTCHVLNGPNISKTATIQEA</sequence>
<evidence type="ECO:0000313" key="2">
    <source>
        <dbReference type="WBParaSite" id="ALUE_0000395401-mRNA-1"/>
    </source>
</evidence>